<comment type="caution">
    <text evidence="3">The sequence shown here is derived from an EMBL/GenBank/DDBJ whole genome shotgun (WGS) entry which is preliminary data.</text>
</comment>
<feature type="region of interest" description="Disordered" evidence="1">
    <location>
        <begin position="19"/>
        <end position="66"/>
    </location>
</feature>
<dbReference type="Gene3D" id="3.40.50.1110">
    <property type="entry name" value="SGNH hydrolase"/>
    <property type="match status" value="1"/>
</dbReference>
<evidence type="ECO:0000256" key="1">
    <source>
        <dbReference type="SAM" id="MobiDB-lite"/>
    </source>
</evidence>
<evidence type="ECO:0000256" key="2">
    <source>
        <dbReference type="SAM" id="Phobius"/>
    </source>
</evidence>
<feature type="compositionally biased region" description="Polar residues" evidence="1">
    <location>
        <begin position="20"/>
        <end position="30"/>
    </location>
</feature>
<evidence type="ECO:0000313" key="3">
    <source>
        <dbReference type="EMBL" id="GAX15116.1"/>
    </source>
</evidence>
<reference evidence="3 4" key="1">
    <citation type="journal article" date="2015" name="Plant Cell">
        <title>Oil accumulation by the oleaginous diatom Fistulifera solaris as revealed by the genome and transcriptome.</title>
        <authorList>
            <person name="Tanaka T."/>
            <person name="Maeda Y."/>
            <person name="Veluchamy A."/>
            <person name="Tanaka M."/>
            <person name="Abida H."/>
            <person name="Marechal E."/>
            <person name="Bowler C."/>
            <person name="Muto M."/>
            <person name="Sunaga Y."/>
            <person name="Tanaka M."/>
            <person name="Yoshino T."/>
            <person name="Taniguchi T."/>
            <person name="Fukuda Y."/>
            <person name="Nemoto M."/>
            <person name="Matsumoto M."/>
            <person name="Wong P.S."/>
            <person name="Aburatani S."/>
            <person name="Fujibuchi W."/>
        </authorList>
    </citation>
    <scope>NUCLEOTIDE SEQUENCE [LARGE SCALE GENOMIC DNA]</scope>
    <source>
        <strain evidence="3 4">JPCC DA0580</strain>
    </source>
</reference>
<feature type="transmembrane region" description="Helical" evidence="2">
    <location>
        <begin position="84"/>
        <end position="107"/>
    </location>
</feature>
<keyword evidence="2" id="KW-1133">Transmembrane helix</keyword>
<evidence type="ECO:0000313" key="4">
    <source>
        <dbReference type="Proteomes" id="UP000198406"/>
    </source>
</evidence>
<protein>
    <submittedName>
        <fullName evidence="3">Uncharacterized protein</fullName>
    </submittedName>
</protein>
<gene>
    <name evidence="3" type="ORF">FisN_12Lh190</name>
</gene>
<organism evidence="3 4">
    <name type="scientific">Fistulifera solaris</name>
    <name type="common">Oleaginous diatom</name>
    <dbReference type="NCBI Taxonomy" id="1519565"/>
    <lineage>
        <taxon>Eukaryota</taxon>
        <taxon>Sar</taxon>
        <taxon>Stramenopiles</taxon>
        <taxon>Ochrophyta</taxon>
        <taxon>Bacillariophyta</taxon>
        <taxon>Bacillariophyceae</taxon>
        <taxon>Bacillariophycidae</taxon>
        <taxon>Naviculales</taxon>
        <taxon>Naviculaceae</taxon>
        <taxon>Fistulifera</taxon>
    </lineage>
</organism>
<dbReference type="OrthoDB" id="42863at2759"/>
<keyword evidence="2" id="KW-0812">Transmembrane</keyword>
<keyword evidence="4" id="KW-1185">Reference proteome</keyword>
<dbReference type="Proteomes" id="UP000198406">
    <property type="component" value="Unassembled WGS sequence"/>
</dbReference>
<sequence length="466" mass="51798">MTTQGHSLKSILQRDALASWSGSRQLSSESDIPRATSRDPGSPQNPIDLRNVRIPEEGDEEGVGGGIETKIPSEGGWLAVMYRIGMWCSGPSVLVVIFLFSAFGLIYGASRELGYHLSLRHIFERVDWEREVSVAFIGNAYLFVNDMPRIMQAISKNQIHQNSVIHPGGSLGSLLITGNGMYNAWKTGTADLGQQYIKDYGRKEGVYDFGMCSVKQLLLGADEYMGYGNPYGAYKNDGLNPCIMDQYYYSYVAGILADEPVKWDYVVLAGQTKRMVVESARNDTLFELVNSYAPMLNQSGAIPLLVDTHAFWSDSTNMTGLGNDVPSFTANIQNGVKVYASALAEVLPRSQAPIIAPVGLAYLTVWEENYDLWRMLFVRDMVHASVYGSFLFACVLYMTIFGHRLPDNDFQFPSEVADLFATSRKLVGGNHYFPSQEEMSYLKNVAKRVVLKGYVPPSLPRHSSNR</sequence>
<dbReference type="AlphaFoldDB" id="A0A1Z5JMH5"/>
<feature type="transmembrane region" description="Helical" evidence="2">
    <location>
        <begin position="384"/>
        <end position="403"/>
    </location>
</feature>
<dbReference type="InterPro" id="IPR036514">
    <property type="entry name" value="SGNH_hydro_sf"/>
</dbReference>
<dbReference type="EMBL" id="BDSP01000087">
    <property type="protein sequence ID" value="GAX15116.1"/>
    <property type="molecule type" value="Genomic_DNA"/>
</dbReference>
<dbReference type="InParanoid" id="A0A1Z5JMH5"/>
<keyword evidence="2" id="KW-0472">Membrane</keyword>
<proteinExistence type="predicted"/>
<name>A0A1Z5JMH5_FISSO</name>
<accession>A0A1Z5JMH5</accession>